<feature type="compositionally biased region" description="Low complexity" evidence="1">
    <location>
        <begin position="70"/>
        <end position="79"/>
    </location>
</feature>
<dbReference type="Proteomes" id="UP000050761">
    <property type="component" value="Unassembled WGS sequence"/>
</dbReference>
<feature type="signal peptide" evidence="2">
    <location>
        <begin position="1"/>
        <end position="16"/>
    </location>
</feature>
<dbReference type="PANTHER" id="PTHR21593">
    <property type="entry name" value="PRION-LIKE- Q/N-RICH -DOMAIN-BEARING PROTEIN PROTEIN"/>
    <property type="match status" value="1"/>
</dbReference>
<dbReference type="OrthoDB" id="5867022at2759"/>
<dbReference type="Pfam" id="PF02520">
    <property type="entry name" value="ANIS5_cation-bd"/>
    <property type="match status" value="1"/>
</dbReference>
<evidence type="ECO:0000313" key="4">
    <source>
        <dbReference type="EMBL" id="VDP45682.1"/>
    </source>
</evidence>
<dbReference type="EMBL" id="UZAH01036475">
    <property type="protein sequence ID" value="VDP45682.1"/>
    <property type="molecule type" value="Genomic_DNA"/>
</dbReference>
<evidence type="ECO:0000256" key="2">
    <source>
        <dbReference type="SAM" id="SignalP"/>
    </source>
</evidence>
<dbReference type="WBParaSite" id="HPBE_0002453201-mRNA-1">
    <property type="protein sequence ID" value="HPBE_0002453201-mRNA-1"/>
    <property type="gene ID" value="HPBE_0002453201"/>
</dbReference>
<dbReference type="InterPro" id="IPR052823">
    <property type="entry name" value="SXP/RAL-2_related"/>
</dbReference>
<feature type="region of interest" description="Disordered" evidence="1">
    <location>
        <begin position="28"/>
        <end position="126"/>
    </location>
</feature>
<feature type="compositionally biased region" description="Low complexity" evidence="1">
    <location>
        <begin position="28"/>
        <end position="39"/>
    </location>
</feature>
<feature type="domain" description="SXP/RAL-2 family protein Ani s 5-like cation-binding" evidence="3">
    <location>
        <begin position="130"/>
        <end position="225"/>
    </location>
</feature>
<gene>
    <name evidence="4" type="ORF">HPBE_LOCUS24531</name>
</gene>
<feature type="chain" id="PRO_5044552168" evidence="2">
    <location>
        <begin position="17"/>
        <end position="237"/>
    </location>
</feature>
<dbReference type="PANTHER" id="PTHR21593:SF36">
    <property type="entry name" value="DUF148 DOMAIN-CONTAINING PROTEIN-RELATED"/>
    <property type="match status" value="1"/>
</dbReference>
<keyword evidence="2" id="KW-0732">Signal</keyword>
<accession>A0A3P8D2Y3</accession>
<dbReference type="InterPro" id="IPR003677">
    <property type="entry name" value="ANIS5_cation-bd"/>
</dbReference>
<proteinExistence type="predicted"/>
<evidence type="ECO:0000259" key="3">
    <source>
        <dbReference type="Pfam" id="PF02520"/>
    </source>
</evidence>
<reference evidence="4 5" key="1">
    <citation type="submission" date="2018-11" db="EMBL/GenBank/DDBJ databases">
        <authorList>
            <consortium name="Pathogen Informatics"/>
        </authorList>
    </citation>
    <scope>NUCLEOTIDE SEQUENCE [LARGE SCALE GENOMIC DNA]</scope>
</reference>
<feature type="compositionally biased region" description="Pro residues" evidence="1">
    <location>
        <begin position="113"/>
        <end position="123"/>
    </location>
</feature>
<keyword evidence="5" id="KW-1185">Reference proteome</keyword>
<name>A0A183GPB2_HELPZ</name>
<protein>
    <submittedName>
        <fullName evidence="6">DUF148 domain-containing protein</fullName>
    </submittedName>
</protein>
<evidence type="ECO:0000313" key="5">
    <source>
        <dbReference type="Proteomes" id="UP000050761"/>
    </source>
</evidence>
<reference evidence="6" key="2">
    <citation type="submission" date="2019-09" db="UniProtKB">
        <authorList>
            <consortium name="WormBaseParasite"/>
        </authorList>
    </citation>
    <scope>IDENTIFICATION</scope>
</reference>
<sequence>MKQVLIVLAVVSTVLGSFDEVEVPEEQQMPVAPPNFGGQQRQGGRQGFGRPPDLGEGSAGQWSPDRRLVGPGPAQGPWGPQRPPGRPWGPGRPQGPRDRSGMGPPMFDRRPPPHPMGPPPPPFLRDVSEEARNEFLRIMTNSNSTIAEQKHEIVIWSEKYGIQEQVQEFTANMTRLKTELKRNVTELISGLPVALQQFSSVVDNEDQTATEMKKSLADLYAENPQVSALRSLQLRSS</sequence>
<accession>A0A183GPB2</accession>
<dbReference type="AlphaFoldDB" id="A0A183GPB2"/>
<evidence type="ECO:0000256" key="1">
    <source>
        <dbReference type="SAM" id="MobiDB-lite"/>
    </source>
</evidence>
<evidence type="ECO:0000313" key="6">
    <source>
        <dbReference type="WBParaSite" id="HPBE_0002453201-mRNA-1"/>
    </source>
</evidence>
<organism evidence="5 6">
    <name type="scientific">Heligmosomoides polygyrus</name>
    <name type="common">Parasitic roundworm</name>
    <dbReference type="NCBI Taxonomy" id="6339"/>
    <lineage>
        <taxon>Eukaryota</taxon>
        <taxon>Metazoa</taxon>
        <taxon>Ecdysozoa</taxon>
        <taxon>Nematoda</taxon>
        <taxon>Chromadorea</taxon>
        <taxon>Rhabditida</taxon>
        <taxon>Rhabditina</taxon>
        <taxon>Rhabditomorpha</taxon>
        <taxon>Strongyloidea</taxon>
        <taxon>Heligmosomidae</taxon>
        <taxon>Heligmosomoides</taxon>
    </lineage>
</organism>